<reference evidence="3 4" key="2">
    <citation type="submission" date="2018-11" db="EMBL/GenBank/DDBJ databases">
        <authorList>
            <consortium name="Pathogen Informatics"/>
        </authorList>
    </citation>
    <scope>NUCLEOTIDE SEQUENCE [LARGE SCALE GENOMIC DNA]</scope>
    <source>
        <strain evidence="3 4">Egypt</strain>
    </source>
</reference>
<feature type="region of interest" description="Disordered" evidence="1">
    <location>
        <begin position="1"/>
        <end position="44"/>
    </location>
</feature>
<dbReference type="WBParaSite" id="ECPE_0001077301-mRNA-1">
    <property type="protein sequence ID" value="ECPE_0001077301-mRNA-1"/>
    <property type="gene ID" value="ECPE_0001077301"/>
</dbReference>
<feature type="region of interest" description="Disordered" evidence="1">
    <location>
        <begin position="239"/>
        <end position="274"/>
    </location>
</feature>
<feature type="region of interest" description="Disordered" evidence="1">
    <location>
        <begin position="206"/>
        <end position="227"/>
    </location>
</feature>
<evidence type="ECO:0000313" key="4">
    <source>
        <dbReference type="Proteomes" id="UP000272942"/>
    </source>
</evidence>
<name>A0A183AUV5_9TREM</name>
<feature type="region of interest" description="Disordered" evidence="1">
    <location>
        <begin position="308"/>
        <end position="328"/>
    </location>
</feature>
<reference evidence="5" key="1">
    <citation type="submission" date="2016-06" db="UniProtKB">
        <authorList>
            <consortium name="WormBaseParasite"/>
        </authorList>
    </citation>
    <scope>IDENTIFICATION</scope>
</reference>
<dbReference type="EMBL" id="UZAN01049591">
    <property type="protein sequence ID" value="VDP87547.1"/>
    <property type="molecule type" value="Genomic_DNA"/>
</dbReference>
<keyword evidence="2" id="KW-0812">Transmembrane</keyword>
<proteinExistence type="predicted"/>
<feature type="compositionally biased region" description="Low complexity" evidence="1">
    <location>
        <begin position="21"/>
        <end position="36"/>
    </location>
</feature>
<feature type="transmembrane region" description="Helical" evidence="2">
    <location>
        <begin position="149"/>
        <end position="173"/>
    </location>
</feature>
<evidence type="ECO:0000256" key="1">
    <source>
        <dbReference type="SAM" id="MobiDB-lite"/>
    </source>
</evidence>
<keyword evidence="4" id="KW-1185">Reference proteome</keyword>
<feature type="compositionally biased region" description="Polar residues" evidence="1">
    <location>
        <begin position="206"/>
        <end position="215"/>
    </location>
</feature>
<feature type="compositionally biased region" description="Low complexity" evidence="1">
    <location>
        <begin position="308"/>
        <end position="318"/>
    </location>
</feature>
<keyword evidence="2" id="KW-0472">Membrane</keyword>
<protein>
    <submittedName>
        <fullName evidence="5">Fibronectin type-III domain-containing protein</fullName>
    </submittedName>
</protein>
<feature type="compositionally biased region" description="Polar residues" evidence="1">
    <location>
        <begin position="319"/>
        <end position="328"/>
    </location>
</feature>
<dbReference type="AlphaFoldDB" id="A0A183AUV5"/>
<gene>
    <name evidence="3" type="ORF">ECPE_LOCUS10740</name>
</gene>
<feature type="region of interest" description="Disordered" evidence="1">
    <location>
        <begin position="459"/>
        <end position="480"/>
    </location>
</feature>
<evidence type="ECO:0000313" key="3">
    <source>
        <dbReference type="EMBL" id="VDP87547.1"/>
    </source>
</evidence>
<dbReference type="Proteomes" id="UP000272942">
    <property type="component" value="Unassembled WGS sequence"/>
</dbReference>
<feature type="compositionally biased region" description="Low complexity" evidence="1">
    <location>
        <begin position="256"/>
        <end position="274"/>
    </location>
</feature>
<evidence type="ECO:0000313" key="5">
    <source>
        <dbReference type="WBParaSite" id="ECPE_0001077301-mRNA-1"/>
    </source>
</evidence>
<evidence type="ECO:0000256" key="2">
    <source>
        <dbReference type="SAM" id="Phobius"/>
    </source>
</evidence>
<keyword evidence="2" id="KW-1133">Transmembrane helix</keyword>
<accession>A0A183AUV5</accession>
<organism evidence="5">
    <name type="scientific">Echinostoma caproni</name>
    <dbReference type="NCBI Taxonomy" id="27848"/>
    <lineage>
        <taxon>Eukaryota</taxon>
        <taxon>Metazoa</taxon>
        <taxon>Spiralia</taxon>
        <taxon>Lophotrochozoa</taxon>
        <taxon>Platyhelminthes</taxon>
        <taxon>Trematoda</taxon>
        <taxon>Digenea</taxon>
        <taxon>Plagiorchiida</taxon>
        <taxon>Echinostomata</taxon>
        <taxon>Echinostomatoidea</taxon>
        <taxon>Echinostomatidae</taxon>
        <taxon>Echinostoma</taxon>
    </lineage>
</organism>
<feature type="compositionally biased region" description="Low complexity" evidence="1">
    <location>
        <begin position="216"/>
        <end position="227"/>
    </location>
</feature>
<sequence>MWTFDGGSDSARKNTGLLDLPATAPASGSGHPGSSGDQAFPDFETDSGSFSPDHFLVLARPLVKPKSDTGGSYEYGAYWATRINGSDAREGMLTGLNRTASYQVIVYGVRGDGDRRQITRFSKAAYVNLATADHTGPYSLLRSLINNRLMYIILGGIAAVMFFVVFVFILLCLCRQHRDRRETNQRKKQNGFVQSYKDTTQYMPVSTTDGANQPVSGMNNPSNGAGGMMMMSNLQCSAFSDHSASNHGGGGGMQGMNGTLQHQQQQQQQAELKQQQHQQQQQLYMQQQQQQQADQYAAAMAMSKELMQQQQQQQAQHQSMLGSQMHLHQSNQPTPIVYHHPQHHQSHHSLLFPSSGPMHQVQAAPMYQSGTLPGGPRYMRQGFTPAHHQFGSQQPLNRATTPAQGMLDVMDYHMQPGGVYAHQQPQLPPVPHPQNTDLPPHHLMMNGAQRQMGYYPGPMTPSGTSLKREPPTGGSLQDGSAYGECMTVSLTF</sequence>
<dbReference type="OrthoDB" id="9998697at2759"/>